<feature type="chain" id="PRO_5022033265" evidence="2">
    <location>
        <begin position="21"/>
        <end position="286"/>
    </location>
</feature>
<proteinExistence type="predicted"/>
<dbReference type="Pfam" id="PF01557">
    <property type="entry name" value="FAA_hydrolase"/>
    <property type="match status" value="1"/>
</dbReference>
<dbReference type="RefSeq" id="WP_145281779.1">
    <property type="nucleotide sequence ID" value="NZ_CP036291.1"/>
</dbReference>
<keyword evidence="2" id="KW-0732">Signal</keyword>
<dbReference type="GO" id="GO:0008684">
    <property type="term" value="F:2-oxopent-4-enoate hydratase activity"/>
    <property type="evidence" value="ECO:0007669"/>
    <property type="project" value="UniProtKB-EC"/>
</dbReference>
<dbReference type="PANTHER" id="PTHR30143">
    <property type="entry name" value="ACID HYDRATASE"/>
    <property type="match status" value="1"/>
</dbReference>
<dbReference type="Gene3D" id="3.90.850.10">
    <property type="entry name" value="Fumarylacetoacetase-like, C-terminal domain"/>
    <property type="match status" value="1"/>
</dbReference>
<name>A0A518D894_9BACT</name>
<sequence length="286" mass="31128" precursor="true">MKTLLSVALILVCPTVEAIAQSTLTGYVAVARRSGQRYAELPSETLSSIGQAYEFQKRLSDTEQQWFGPKVGWKVGYASTAAQQQFGVDSPARGPLFLSQQVQSGSTIPADDFVEIMLETEVAFTLGKTINAPVKDVAELKSYVRFVHPAFDGSDYRFEADAAPTPVDMIATDLGSHRFVLGPGVDPSKVDVDNLRLKLIRNGETLRESPSSEVMGSPWNSLLWCVNSDLELQRRYRSSQPQNGIPAGTVILTGTADKAYKVTGDAIRGEYVADCGELGQARMTIE</sequence>
<evidence type="ECO:0000313" key="4">
    <source>
        <dbReference type="EMBL" id="QDU87675.1"/>
    </source>
</evidence>
<keyword evidence="1 4" id="KW-0456">Lyase</keyword>
<dbReference type="SUPFAM" id="SSF56529">
    <property type="entry name" value="FAH"/>
    <property type="match status" value="1"/>
</dbReference>
<feature type="domain" description="Fumarylacetoacetase-like C-terminal" evidence="3">
    <location>
        <begin position="75"/>
        <end position="282"/>
    </location>
</feature>
<gene>
    <name evidence="4" type="primary">mhpD</name>
    <name evidence="4" type="ORF">Pla175_10410</name>
</gene>
<dbReference type="AlphaFoldDB" id="A0A518D894"/>
<dbReference type="InterPro" id="IPR036663">
    <property type="entry name" value="Fumarylacetoacetase_C_sf"/>
</dbReference>
<evidence type="ECO:0000313" key="5">
    <source>
        <dbReference type="Proteomes" id="UP000317429"/>
    </source>
</evidence>
<dbReference type="OrthoDB" id="9792137at2"/>
<reference evidence="4 5" key="1">
    <citation type="submission" date="2019-02" db="EMBL/GenBank/DDBJ databases">
        <title>Deep-cultivation of Planctomycetes and their phenomic and genomic characterization uncovers novel biology.</title>
        <authorList>
            <person name="Wiegand S."/>
            <person name="Jogler M."/>
            <person name="Boedeker C."/>
            <person name="Pinto D."/>
            <person name="Vollmers J."/>
            <person name="Rivas-Marin E."/>
            <person name="Kohn T."/>
            <person name="Peeters S.H."/>
            <person name="Heuer A."/>
            <person name="Rast P."/>
            <person name="Oberbeckmann S."/>
            <person name="Bunk B."/>
            <person name="Jeske O."/>
            <person name="Meyerdierks A."/>
            <person name="Storesund J.E."/>
            <person name="Kallscheuer N."/>
            <person name="Luecker S."/>
            <person name="Lage O.M."/>
            <person name="Pohl T."/>
            <person name="Merkel B.J."/>
            <person name="Hornburger P."/>
            <person name="Mueller R.-W."/>
            <person name="Bruemmer F."/>
            <person name="Labrenz M."/>
            <person name="Spormann A.M."/>
            <person name="Op den Camp H."/>
            <person name="Overmann J."/>
            <person name="Amann R."/>
            <person name="Jetten M.S.M."/>
            <person name="Mascher T."/>
            <person name="Medema M.H."/>
            <person name="Devos D.P."/>
            <person name="Kaster A.-K."/>
            <person name="Ovreas L."/>
            <person name="Rohde M."/>
            <person name="Galperin M.Y."/>
            <person name="Jogler C."/>
        </authorList>
    </citation>
    <scope>NUCLEOTIDE SEQUENCE [LARGE SCALE GENOMIC DNA]</scope>
    <source>
        <strain evidence="4 5">Pla175</strain>
    </source>
</reference>
<accession>A0A518D894</accession>
<protein>
    <submittedName>
        <fullName evidence="4">2-keto-4-pentenoate hydratase</fullName>
        <ecNumber evidence="4">4.2.1.80</ecNumber>
    </submittedName>
</protein>
<dbReference type="GO" id="GO:0005737">
    <property type="term" value="C:cytoplasm"/>
    <property type="evidence" value="ECO:0007669"/>
    <property type="project" value="TreeGrafter"/>
</dbReference>
<dbReference type="EMBL" id="CP036291">
    <property type="protein sequence ID" value="QDU87675.1"/>
    <property type="molecule type" value="Genomic_DNA"/>
</dbReference>
<dbReference type="InterPro" id="IPR011234">
    <property type="entry name" value="Fumarylacetoacetase-like_C"/>
</dbReference>
<evidence type="ECO:0000259" key="3">
    <source>
        <dbReference type="Pfam" id="PF01557"/>
    </source>
</evidence>
<organism evidence="4 5">
    <name type="scientific">Pirellulimonas nuda</name>
    <dbReference type="NCBI Taxonomy" id="2528009"/>
    <lineage>
        <taxon>Bacteria</taxon>
        <taxon>Pseudomonadati</taxon>
        <taxon>Planctomycetota</taxon>
        <taxon>Planctomycetia</taxon>
        <taxon>Pirellulales</taxon>
        <taxon>Lacipirellulaceae</taxon>
        <taxon>Pirellulimonas</taxon>
    </lineage>
</organism>
<dbReference type="PANTHER" id="PTHR30143:SF0">
    <property type="entry name" value="2-KETO-4-PENTENOATE HYDRATASE"/>
    <property type="match status" value="1"/>
</dbReference>
<evidence type="ECO:0000256" key="1">
    <source>
        <dbReference type="ARBA" id="ARBA00023239"/>
    </source>
</evidence>
<dbReference type="EC" id="4.2.1.80" evidence="4"/>
<dbReference type="InterPro" id="IPR050772">
    <property type="entry name" value="Hydratase-Decarb/MhpD_sf"/>
</dbReference>
<evidence type="ECO:0000256" key="2">
    <source>
        <dbReference type="SAM" id="SignalP"/>
    </source>
</evidence>
<dbReference type="KEGG" id="pnd:Pla175_10410"/>
<dbReference type="Proteomes" id="UP000317429">
    <property type="component" value="Chromosome"/>
</dbReference>
<feature type="signal peptide" evidence="2">
    <location>
        <begin position="1"/>
        <end position="20"/>
    </location>
</feature>
<keyword evidence="5" id="KW-1185">Reference proteome</keyword>